<reference evidence="4 5" key="1">
    <citation type="submission" date="2024-04" db="EMBL/GenBank/DDBJ databases">
        <title>Tritrichomonas musculus Genome.</title>
        <authorList>
            <person name="Alves-Ferreira E."/>
            <person name="Grigg M."/>
            <person name="Lorenzi H."/>
            <person name="Galac M."/>
        </authorList>
    </citation>
    <scope>NUCLEOTIDE SEQUENCE [LARGE SCALE GENOMIC DNA]</scope>
    <source>
        <strain evidence="4 5">EAF2021</strain>
    </source>
</reference>
<name>A0ABR2L703_9EUKA</name>
<dbReference type="SMART" id="SM00248">
    <property type="entry name" value="ANK"/>
    <property type="match status" value="16"/>
</dbReference>
<dbReference type="PANTHER" id="PTHR24123:SF33">
    <property type="entry name" value="PROTEIN HOS4"/>
    <property type="match status" value="1"/>
</dbReference>
<proteinExistence type="predicted"/>
<evidence type="ECO:0000313" key="4">
    <source>
        <dbReference type="EMBL" id="KAK8899108.1"/>
    </source>
</evidence>
<evidence type="ECO:0000313" key="5">
    <source>
        <dbReference type="Proteomes" id="UP001470230"/>
    </source>
</evidence>
<dbReference type="PROSITE" id="PS50088">
    <property type="entry name" value="ANK_REPEAT"/>
    <property type="match status" value="1"/>
</dbReference>
<dbReference type="InterPro" id="IPR051165">
    <property type="entry name" value="Multifunctional_ANK_Repeat"/>
</dbReference>
<evidence type="ECO:0000256" key="3">
    <source>
        <dbReference type="PROSITE-ProRule" id="PRU00023"/>
    </source>
</evidence>
<dbReference type="Gene3D" id="1.25.40.20">
    <property type="entry name" value="Ankyrin repeat-containing domain"/>
    <property type="match status" value="3"/>
</dbReference>
<gene>
    <name evidence="4" type="ORF">M9Y10_001409</name>
</gene>
<evidence type="ECO:0000256" key="1">
    <source>
        <dbReference type="ARBA" id="ARBA00022737"/>
    </source>
</evidence>
<dbReference type="Proteomes" id="UP001470230">
    <property type="component" value="Unassembled WGS sequence"/>
</dbReference>
<protein>
    <recommendedName>
        <fullName evidence="6">DUF3447 domain-containing protein</fullName>
    </recommendedName>
</protein>
<comment type="caution">
    <text evidence="4">The sequence shown here is derived from an EMBL/GenBank/DDBJ whole genome shotgun (WGS) entry which is preliminary data.</text>
</comment>
<evidence type="ECO:0000256" key="2">
    <source>
        <dbReference type="ARBA" id="ARBA00023043"/>
    </source>
</evidence>
<dbReference type="PRINTS" id="PR01415">
    <property type="entry name" value="ANKYRIN"/>
</dbReference>
<keyword evidence="2 3" id="KW-0040">ANK repeat</keyword>
<dbReference type="PROSITE" id="PS50297">
    <property type="entry name" value="ANK_REP_REGION"/>
    <property type="match status" value="1"/>
</dbReference>
<dbReference type="Pfam" id="PF12796">
    <property type="entry name" value="Ank_2"/>
    <property type="match status" value="3"/>
</dbReference>
<sequence length="1660" mass="190332">MWGFGFTGPNSFSIGFTINEKVSKEEQHEISLFDLKFDPFLYLSKSFKITTSKRSYNFNTNIIKQSSSVLSSMIDSDSNYSEFKFNKSDDYNTMEKIENLYSGKKVIIYKYEYSFLQTFVDILKINNFPSFDRENEKFVLSISNYSFISFFRCNYLIYKISTKKDIYSCSTIGIKSSRVCNMTFALNYTYDFPDENNEFSTIRDFFNFQPIKITTQNVAVLKKISEDLKINCLLEKINEFNNYYEFSVQCLNNKKERIEKVEELFQYLFNRQHSSAESVKDKLVDSIWSHSEDNVKEMVACIIHVINIDTRLHPFLMSLIELLDNSKSDDNDLKLLIPFLVQKLMNDIGSSMTNCAFIYKLSQKGFISREEIAEVIYQRLSFEDESLQKDKDLEPFNFVNKYLIKIEKIFDFDSRNNALLWFCPELMEIKHMQLAIIRRKINSVINNAFFSKYFPSDPSKFKEMRDSGEPDDKLTLAIRHDDVDELKSSLTDSPNISQIVPFNLFESFVNNGRTNLLNYAAAYGSIKCFKYLLDNKAEILNNTFTYAVFGENKEIMELVNQSFQPQQSSTWWGSSSSRSTNINLTKGLKTSTDNGFNRFILPKLSIETSGKFYNSVFSRQESSSFSFGSNVIHPLVPTIMKHNDDLFKCILVNTCNSSNFDDTKLFLFLFEECNISLIDFLIKSGLYMNILTNKEIMDIIKVSARSGFYTLTELIFSLVFNVYKRALINNPLEVVDFEDSVSFGNLSIFKLYASLNINDLYFKDIFAISLIHEDTSIIEYSLMYPFIQHYHFSIEDVKDLIKLSIYKKGTGIFEYLTQRLGNQIIVDDCPKKSDDSFLSFACTFNNIKACKTITDLIVEKKLKIDFTVPFINAARQGFVEICQYLVDKKVFIDFQKVIDKKSDLLTINKSIFEMLYSIADEETKNEFLESFLYESMKNKNKDVVEFILKSNVPYDNLLIEAVTLDNIEMVELVLAHDESPYFINRMSSKGTALYIATKNKNIDIVKRLLSISGINPSLRANDETPLIAAFSLFNMEMINLFFDFYAENIQSQLWQFNGALKRVLELLSGNFAFYKSTAPDVIQKLYNIENIDFNGSGNNYTLLTYACEEGQKEIAEKLINCENVNANTFSRNNGNTPLMVAIENENLEIAKLLIQSSKVDINTRNYINQTALTFASEKDFTDIVEFIVNDKSFDPKESNLDYAFYLSGKGTASILYSLKDLDVNFMISNEKNSENKNNSFVFQKSNCSSPLTSTTNTRPSPNIWSTASISNPFKIPATTSSNPFATASISNPFKIPATTSSNPFKMPTVIGSHPFANFAGSPQRASNSSQSNNFIKPFKSTSPCYILETTLIHAVKENDSEKVSKIIKHQSFDQNKSQITAAIFTAASMNNVNILNILLPVINDDVNAHLRNESLLVVSSKYNNEEVIQAIFDNRNFDPVKSEINAAFGQLLSNKELVSTSLLDLLIEHDSKHQINFSKPLPNGKSYFTTLSPSAKNLKDVVDYLLKHGADPNSEDKFGEYPLQYAINSLSPEFVEILIDTKKIDLLMHIHFSEKINGFTMTDVSSTYLHLAAKSKDSKIFDKIFDLKLIDINSLDSQGETPLMVCVRYKNADIIRKLFKENDLDYEHRNRNKENVLDINKTLYFGTPCTTKEDYLKRLT</sequence>
<keyword evidence="1" id="KW-0677">Repeat</keyword>
<dbReference type="InterPro" id="IPR036770">
    <property type="entry name" value="Ankyrin_rpt-contain_sf"/>
</dbReference>
<evidence type="ECO:0008006" key="6">
    <source>
        <dbReference type="Google" id="ProtNLM"/>
    </source>
</evidence>
<dbReference type="InterPro" id="IPR002110">
    <property type="entry name" value="Ankyrin_rpt"/>
</dbReference>
<keyword evidence="5" id="KW-1185">Reference proteome</keyword>
<accession>A0ABR2L703</accession>
<dbReference type="PANTHER" id="PTHR24123">
    <property type="entry name" value="ANKYRIN REPEAT-CONTAINING"/>
    <property type="match status" value="1"/>
</dbReference>
<feature type="repeat" description="ANK" evidence="3">
    <location>
        <begin position="1133"/>
        <end position="1155"/>
    </location>
</feature>
<organism evidence="4 5">
    <name type="scientific">Tritrichomonas musculus</name>
    <dbReference type="NCBI Taxonomy" id="1915356"/>
    <lineage>
        <taxon>Eukaryota</taxon>
        <taxon>Metamonada</taxon>
        <taxon>Parabasalia</taxon>
        <taxon>Tritrichomonadida</taxon>
        <taxon>Tritrichomonadidae</taxon>
        <taxon>Tritrichomonas</taxon>
    </lineage>
</organism>
<dbReference type="SUPFAM" id="SSF48403">
    <property type="entry name" value="Ankyrin repeat"/>
    <property type="match status" value="2"/>
</dbReference>
<dbReference type="EMBL" id="JAPFFF010000001">
    <property type="protein sequence ID" value="KAK8899108.1"/>
    <property type="molecule type" value="Genomic_DNA"/>
</dbReference>